<keyword evidence="2" id="KW-1185">Reference proteome</keyword>
<sequence length="57" mass="6079">MVGDSTGITGIDHTTDSFILSGEFRSMQSTGIDFRTIGIGVCNYWATAAELLPLLTP</sequence>
<accession>M5RC45</accession>
<dbReference type="EMBL" id="ANOG01000886">
    <property type="protein sequence ID" value="EMI16950.1"/>
    <property type="molecule type" value="Genomic_DNA"/>
</dbReference>
<dbReference type="PATRIC" id="fig|1265738.3.peg.6106"/>
<evidence type="ECO:0000313" key="2">
    <source>
        <dbReference type="Proteomes" id="UP000011991"/>
    </source>
</evidence>
<organism evidence="1 2">
    <name type="scientific">Rhodopirellula maiorica SM1</name>
    <dbReference type="NCBI Taxonomy" id="1265738"/>
    <lineage>
        <taxon>Bacteria</taxon>
        <taxon>Pseudomonadati</taxon>
        <taxon>Planctomycetota</taxon>
        <taxon>Planctomycetia</taxon>
        <taxon>Pirellulales</taxon>
        <taxon>Pirellulaceae</taxon>
        <taxon>Novipirellula</taxon>
    </lineage>
</organism>
<dbReference type="AlphaFoldDB" id="M5RC45"/>
<evidence type="ECO:0000313" key="1">
    <source>
        <dbReference type="EMBL" id="EMI16950.1"/>
    </source>
</evidence>
<comment type="caution">
    <text evidence="1">The sequence shown here is derived from an EMBL/GenBank/DDBJ whole genome shotgun (WGS) entry which is preliminary data.</text>
</comment>
<reference evidence="1 2" key="1">
    <citation type="journal article" date="2013" name="Mar. Genomics">
        <title>Expression of sulfatases in Rhodopirellula baltica and the diversity of sulfatases in the genus Rhodopirellula.</title>
        <authorList>
            <person name="Wegner C.E."/>
            <person name="Richter-Heitmann T."/>
            <person name="Klindworth A."/>
            <person name="Klockow C."/>
            <person name="Richter M."/>
            <person name="Achstetter T."/>
            <person name="Glockner F.O."/>
            <person name="Harder J."/>
        </authorList>
    </citation>
    <scope>NUCLEOTIDE SEQUENCE [LARGE SCALE GENOMIC DNA]</scope>
    <source>
        <strain evidence="1 2">SM1</strain>
    </source>
</reference>
<name>M5RC45_9BACT</name>
<dbReference type="Proteomes" id="UP000011991">
    <property type="component" value="Unassembled WGS sequence"/>
</dbReference>
<gene>
    <name evidence="1" type="ORF">RMSM_06124</name>
</gene>
<protein>
    <submittedName>
        <fullName evidence="1">Uncharacterized protein</fullName>
    </submittedName>
</protein>
<proteinExistence type="predicted"/>